<dbReference type="Proteomes" id="UP000277570">
    <property type="component" value="Unassembled WGS sequence"/>
</dbReference>
<organism evidence="1 2">
    <name type="scientific">Clostridium carnis</name>
    <dbReference type="NCBI Taxonomy" id="1530"/>
    <lineage>
        <taxon>Bacteria</taxon>
        <taxon>Bacillati</taxon>
        <taxon>Bacillota</taxon>
        <taxon>Clostridia</taxon>
        <taxon>Eubacteriales</taxon>
        <taxon>Clostridiaceae</taxon>
        <taxon>Clostridium</taxon>
    </lineage>
</organism>
<evidence type="ECO:0000313" key="1">
    <source>
        <dbReference type="EMBL" id="VDG73400.1"/>
    </source>
</evidence>
<reference evidence="1 2" key="1">
    <citation type="submission" date="2018-11" db="EMBL/GenBank/DDBJ databases">
        <authorList>
            <consortium name="Pathogen Informatics"/>
        </authorList>
    </citation>
    <scope>NUCLEOTIDE SEQUENCE [LARGE SCALE GENOMIC DNA]</scope>
    <source>
        <strain evidence="1 2">NCTC10913</strain>
    </source>
</reference>
<name>A0ABY6SY29_9CLOT</name>
<protein>
    <submittedName>
        <fullName evidence="1">Uncharacterized protein</fullName>
    </submittedName>
</protein>
<comment type="caution">
    <text evidence="1">The sequence shown here is derived from an EMBL/GenBank/DDBJ whole genome shotgun (WGS) entry which is preliminary data.</text>
</comment>
<evidence type="ECO:0000313" key="2">
    <source>
        <dbReference type="Proteomes" id="UP000277570"/>
    </source>
</evidence>
<sequence length="66" mass="7700">MDNNVLKIIFKNAIKDNSMSSMSEKLDIASIQVRRLRKGESVMIDSNKLLEFIYEYMTQTKKIIKS</sequence>
<proteinExistence type="predicted"/>
<dbReference type="EMBL" id="UYIN01000020">
    <property type="protein sequence ID" value="VDG73400.1"/>
    <property type="molecule type" value="Genomic_DNA"/>
</dbReference>
<keyword evidence="2" id="KW-1185">Reference proteome</keyword>
<dbReference type="RefSeq" id="WP_125149515.1">
    <property type="nucleotide sequence ID" value="NZ_UYIN01000020.1"/>
</dbReference>
<accession>A0ABY6SY29</accession>
<gene>
    <name evidence="1" type="ORF">NCTC10913_03735</name>
</gene>